<comment type="caution">
    <text evidence="1">The sequence shown here is derived from an EMBL/GenBank/DDBJ whole genome shotgun (WGS) entry which is preliminary data.</text>
</comment>
<dbReference type="AlphaFoldDB" id="A0A645BPU3"/>
<name>A0A645BPU3_9ZZZZ</name>
<organism evidence="1">
    <name type="scientific">bioreactor metagenome</name>
    <dbReference type="NCBI Taxonomy" id="1076179"/>
    <lineage>
        <taxon>unclassified sequences</taxon>
        <taxon>metagenomes</taxon>
        <taxon>ecological metagenomes</taxon>
    </lineage>
</organism>
<dbReference type="EMBL" id="VSSQ01020412">
    <property type="protein sequence ID" value="MPM65243.1"/>
    <property type="molecule type" value="Genomic_DNA"/>
</dbReference>
<sequence length="100" mass="10770">MVFMSQRHRFLIEKKAPVMHAGLVVQHSPLYWNPCVCGSQVDSAGMKVSRHSTTKCASRNSGISRVSSVMDTRVDTGTSEALVSIGTHTGKALAPVLARC</sequence>
<reference evidence="1" key="1">
    <citation type="submission" date="2019-08" db="EMBL/GenBank/DDBJ databases">
        <authorList>
            <person name="Kucharzyk K."/>
            <person name="Murdoch R.W."/>
            <person name="Higgins S."/>
            <person name="Loffler F."/>
        </authorList>
    </citation>
    <scope>NUCLEOTIDE SEQUENCE</scope>
</reference>
<gene>
    <name evidence="1" type="ORF">SDC9_112138</name>
</gene>
<evidence type="ECO:0000313" key="1">
    <source>
        <dbReference type="EMBL" id="MPM65243.1"/>
    </source>
</evidence>
<protein>
    <submittedName>
        <fullName evidence="1">Uncharacterized protein</fullName>
    </submittedName>
</protein>
<proteinExistence type="predicted"/>
<accession>A0A645BPU3</accession>